<sequence length="554" mass="59201">MNTLFRTRFLLAAALSAAVPQALLAQSQPAALPQAPPTTGTMPLSLQQAISYAVQNKSTLLATRLGEATATAKVGEIKSAGLPQVNVAATVSDNFKLQKSLVSFPLSQTVLTQSDLAAAQGGQQQVLGTQQLALPPQPFAFGLQYAGNASASVSQLLFDGSYLIGLKAAKVYTELAKKQTQQAEIDVVEQVSKAYYSTLVARSRLALLARNVQRLDTVLSQTNKTFKAGFAEKLDVDRLRVQRNNLVVEQQKAQRLTELSVGLLKFQMGLPQAQNVQLTDSLGAAVVDAGALRQRLGTASLTNGGGVDGLGAVPTAPTTPGTDNTAAQNRLDQQNALSGGLGSQARGAINYNNRIEFSTLETQQALAGLDLRNRQAGAYPRLVLTGAYGFTGSAPTAGDLFAFRGPSSRNSAGFVNQNWFGFGNVGLSLQVPVFDGFRRKYLVQQSRIQQQTIEKGFETLKQSIDLQDAQSRTTLINALDVLDNQKANLDLATDVARVTRIKFNAGVGSNLEVITAETDLRSAQTNYYGAVYDVLVAKVDRDKATGELYNQVKK</sequence>
<keyword evidence="10" id="KW-1185">Reference proteome</keyword>
<keyword evidence="6" id="KW-0472">Membrane</keyword>
<dbReference type="Pfam" id="PF02321">
    <property type="entry name" value="OEP"/>
    <property type="match status" value="2"/>
</dbReference>
<comment type="similarity">
    <text evidence="2">Belongs to the outer membrane factor (OMF) (TC 1.B.17) family.</text>
</comment>
<dbReference type="PANTHER" id="PTHR30026:SF20">
    <property type="entry name" value="OUTER MEMBRANE PROTEIN TOLC"/>
    <property type="match status" value="1"/>
</dbReference>
<proteinExistence type="inferred from homology"/>
<gene>
    <name evidence="9" type="ORF">I7X13_11325</name>
</gene>
<reference evidence="9 10" key="1">
    <citation type="submission" date="2020-12" db="EMBL/GenBank/DDBJ databases">
        <title>Hymenobacter sp.</title>
        <authorList>
            <person name="Kim M.K."/>
        </authorList>
    </citation>
    <scope>NUCLEOTIDE SEQUENCE [LARGE SCALE GENOMIC DNA]</scope>
    <source>
        <strain evidence="9 10">BT442</strain>
    </source>
</reference>
<evidence type="ECO:0000256" key="2">
    <source>
        <dbReference type="ARBA" id="ARBA00007613"/>
    </source>
</evidence>
<evidence type="ECO:0000256" key="4">
    <source>
        <dbReference type="ARBA" id="ARBA00022452"/>
    </source>
</evidence>
<dbReference type="PANTHER" id="PTHR30026">
    <property type="entry name" value="OUTER MEMBRANE PROTEIN TOLC"/>
    <property type="match status" value="1"/>
</dbReference>
<organism evidence="9 10">
    <name type="scientific">Hymenobacter negativus</name>
    <dbReference type="NCBI Taxonomy" id="2795026"/>
    <lineage>
        <taxon>Bacteria</taxon>
        <taxon>Pseudomonadati</taxon>
        <taxon>Bacteroidota</taxon>
        <taxon>Cytophagia</taxon>
        <taxon>Cytophagales</taxon>
        <taxon>Hymenobacteraceae</taxon>
        <taxon>Hymenobacter</taxon>
    </lineage>
</organism>
<keyword evidence="3" id="KW-0813">Transport</keyword>
<evidence type="ECO:0000256" key="1">
    <source>
        <dbReference type="ARBA" id="ARBA00004442"/>
    </source>
</evidence>
<dbReference type="Proteomes" id="UP000625631">
    <property type="component" value="Unassembled WGS sequence"/>
</dbReference>
<keyword evidence="8" id="KW-0732">Signal</keyword>
<evidence type="ECO:0000256" key="6">
    <source>
        <dbReference type="ARBA" id="ARBA00023136"/>
    </source>
</evidence>
<dbReference type="RefSeq" id="WP_198069365.1">
    <property type="nucleotide sequence ID" value="NZ_JAEDAD010000004.1"/>
</dbReference>
<feature type="signal peptide" evidence="8">
    <location>
        <begin position="1"/>
        <end position="25"/>
    </location>
</feature>
<dbReference type="SUPFAM" id="SSF56954">
    <property type="entry name" value="Outer membrane efflux proteins (OEP)"/>
    <property type="match status" value="1"/>
</dbReference>
<keyword evidence="7" id="KW-0998">Cell outer membrane</keyword>
<feature type="chain" id="PRO_5046815912" evidence="8">
    <location>
        <begin position="26"/>
        <end position="554"/>
    </location>
</feature>
<evidence type="ECO:0000256" key="7">
    <source>
        <dbReference type="ARBA" id="ARBA00023237"/>
    </source>
</evidence>
<dbReference type="InterPro" id="IPR051906">
    <property type="entry name" value="TolC-like"/>
</dbReference>
<dbReference type="Gene3D" id="1.20.1600.10">
    <property type="entry name" value="Outer membrane efflux proteins (OEP)"/>
    <property type="match status" value="1"/>
</dbReference>
<evidence type="ECO:0000256" key="5">
    <source>
        <dbReference type="ARBA" id="ARBA00022692"/>
    </source>
</evidence>
<evidence type="ECO:0000256" key="8">
    <source>
        <dbReference type="SAM" id="SignalP"/>
    </source>
</evidence>
<accession>A0ABS0Q866</accession>
<comment type="caution">
    <text evidence="9">The sequence shown here is derived from an EMBL/GenBank/DDBJ whole genome shotgun (WGS) entry which is preliminary data.</text>
</comment>
<dbReference type="InterPro" id="IPR003423">
    <property type="entry name" value="OMP_efflux"/>
</dbReference>
<dbReference type="EMBL" id="JAEDAE010000004">
    <property type="protein sequence ID" value="MBH8558642.1"/>
    <property type="molecule type" value="Genomic_DNA"/>
</dbReference>
<evidence type="ECO:0000256" key="3">
    <source>
        <dbReference type="ARBA" id="ARBA00022448"/>
    </source>
</evidence>
<evidence type="ECO:0000313" key="10">
    <source>
        <dbReference type="Proteomes" id="UP000625631"/>
    </source>
</evidence>
<keyword evidence="5" id="KW-0812">Transmembrane</keyword>
<protein>
    <submittedName>
        <fullName evidence="9">TolC family protein</fullName>
    </submittedName>
</protein>
<keyword evidence="4" id="KW-1134">Transmembrane beta strand</keyword>
<name>A0ABS0Q866_9BACT</name>
<comment type="subcellular location">
    <subcellularLocation>
        <location evidence="1">Cell outer membrane</location>
    </subcellularLocation>
</comment>
<evidence type="ECO:0000313" key="9">
    <source>
        <dbReference type="EMBL" id="MBH8558642.1"/>
    </source>
</evidence>